<proteinExistence type="predicted"/>
<protein>
    <submittedName>
        <fullName evidence="1">Ferredoxin--NADP reductase</fullName>
        <ecNumber evidence="1">1.18.1.2</ecNumber>
    </submittedName>
</protein>
<dbReference type="PRINTS" id="PR00368">
    <property type="entry name" value="FADPNR"/>
</dbReference>
<evidence type="ECO:0000313" key="1">
    <source>
        <dbReference type="EMBL" id="CAG2140833.1"/>
    </source>
</evidence>
<dbReference type="PRINTS" id="PR00469">
    <property type="entry name" value="PNDRDTASEII"/>
</dbReference>
<keyword evidence="2" id="KW-1185">Reference proteome</keyword>
<dbReference type="Proteomes" id="UP000672934">
    <property type="component" value="Unassembled WGS sequence"/>
</dbReference>
<evidence type="ECO:0000313" key="2">
    <source>
        <dbReference type="Proteomes" id="UP000672934"/>
    </source>
</evidence>
<dbReference type="PANTHER" id="PTHR38663:SF1">
    <property type="entry name" value="L-ORNITHINE N(5)-MONOOXYGENASE"/>
    <property type="match status" value="1"/>
</dbReference>
<dbReference type="AlphaFoldDB" id="A0A916IWD6"/>
<dbReference type="GO" id="GO:0004324">
    <property type="term" value="F:ferredoxin-NADP+ reductase activity"/>
    <property type="evidence" value="ECO:0007669"/>
    <property type="project" value="UniProtKB-EC"/>
</dbReference>
<dbReference type="Pfam" id="PF13738">
    <property type="entry name" value="Pyr_redox_3"/>
    <property type="match status" value="1"/>
</dbReference>
<keyword evidence="1" id="KW-0560">Oxidoreductase</keyword>
<dbReference type="EMBL" id="CAJPUY010000007">
    <property type="protein sequence ID" value="CAG2140833.1"/>
    <property type="molecule type" value="Genomic_DNA"/>
</dbReference>
<dbReference type="PANTHER" id="PTHR38663">
    <property type="match status" value="1"/>
</dbReference>
<dbReference type="SUPFAM" id="SSF51905">
    <property type="entry name" value="FAD/NAD(P)-binding domain"/>
    <property type="match status" value="1"/>
</dbReference>
<gene>
    <name evidence="1" type="ORF">LMG31506_02399</name>
</gene>
<dbReference type="RefSeq" id="WP_211947411.1">
    <property type="nucleotide sequence ID" value="NZ_CAJPUY010000007.1"/>
</dbReference>
<reference evidence="1" key="1">
    <citation type="submission" date="2021-03" db="EMBL/GenBank/DDBJ databases">
        <authorList>
            <person name="Peeters C."/>
        </authorList>
    </citation>
    <scope>NUCLEOTIDE SEQUENCE</scope>
    <source>
        <strain evidence="1">LMG 31506</strain>
    </source>
</reference>
<comment type="caution">
    <text evidence="1">The sequence shown here is derived from an EMBL/GenBank/DDBJ whole genome shotgun (WGS) entry which is preliminary data.</text>
</comment>
<dbReference type="InterPro" id="IPR036188">
    <property type="entry name" value="FAD/NAD-bd_sf"/>
</dbReference>
<sequence length="446" mass="48062">MISSTDTVIVGAGPYGLSTSTYLAEAGVPHQVLGLPMHAWKNFTPPGMLLRSEAFASSLYSPCGGYTVEAYCQRNHMEYKSVGLHLPVEMFVDYGQWFQSELVGHVRPVEVQDMCRKDGYFRLGLSDGSSLVARRVILSLGLKAFGQAPAALRGVPKPYVLHSGDFGDSAWSEGKDVVIVGGGQSAIGLAASMSAAGARVRLLVRGDAVNWSREPRTSSGLVSRLLRARVGLGRGWDSNKPWLLALSYMLSEYPASFHKLSLQQRQKILETSWGPSGAWWLRNRVEGKVEISARTEVSRAEIRNGRIVLEVSSGNGTSAISADHVVLATGFKVDMARHAFFSSEILNSLSMIDGSPELTSNFETSVRDLYVLGPAAAMSFGPALRFIYGARYAAPRVAGHIGGRFKREAGRFAAPSHGVTPELANGHPASGAHARSVLQAVERNAE</sequence>
<name>A0A916IWD6_9BURK</name>
<dbReference type="EC" id="1.18.1.2" evidence="1"/>
<accession>A0A916IWD6</accession>
<dbReference type="Gene3D" id="3.50.50.60">
    <property type="entry name" value="FAD/NAD(P)-binding domain"/>
    <property type="match status" value="1"/>
</dbReference>
<organism evidence="1 2">
    <name type="scientific">Cupriavidus yeoncheonensis</name>
    <dbReference type="NCBI Taxonomy" id="1462994"/>
    <lineage>
        <taxon>Bacteria</taxon>
        <taxon>Pseudomonadati</taxon>
        <taxon>Pseudomonadota</taxon>
        <taxon>Betaproteobacteria</taxon>
        <taxon>Burkholderiales</taxon>
        <taxon>Burkholderiaceae</taxon>
        <taxon>Cupriavidus</taxon>
    </lineage>
</organism>